<reference evidence="2" key="1">
    <citation type="submission" date="2020-05" db="EMBL/GenBank/DDBJ databases">
        <title>WGS assembly of Panicum virgatum.</title>
        <authorList>
            <person name="Lovell J.T."/>
            <person name="Jenkins J."/>
            <person name="Shu S."/>
            <person name="Juenger T.E."/>
            <person name="Schmutz J."/>
        </authorList>
    </citation>
    <scope>NUCLEOTIDE SEQUENCE</scope>
    <source>
        <strain evidence="2">AP13</strain>
    </source>
</reference>
<evidence type="ECO:0000313" key="2">
    <source>
        <dbReference type="EMBL" id="KAG2540032.1"/>
    </source>
</evidence>
<dbReference type="AlphaFoldDB" id="A0A8T0MV82"/>
<gene>
    <name evidence="2" type="ORF">PVAP13_9NG525214</name>
</gene>
<sequence>MPTRPPVTAHAPRQLLPRMAARDAPPLVIMRTAPPARSASEGRMATQRRPSRRRRGEMRRLPGKKVPVGRYCGRGSLASTCWRRHAHELELRRRVRHEQRKQWPVRTSGGSKDRDRHSRAERDVGRLREREQGRGEGKEKKGSRKDRIK</sequence>
<comment type="caution">
    <text evidence="2">The sequence shown here is derived from an EMBL/GenBank/DDBJ whole genome shotgun (WGS) entry which is preliminary data.</text>
</comment>
<dbReference type="EMBL" id="CM029054">
    <property type="protein sequence ID" value="KAG2540032.1"/>
    <property type="molecule type" value="Genomic_DNA"/>
</dbReference>
<organism evidence="2 3">
    <name type="scientific">Panicum virgatum</name>
    <name type="common">Blackwell switchgrass</name>
    <dbReference type="NCBI Taxonomy" id="38727"/>
    <lineage>
        <taxon>Eukaryota</taxon>
        <taxon>Viridiplantae</taxon>
        <taxon>Streptophyta</taxon>
        <taxon>Embryophyta</taxon>
        <taxon>Tracheophyta</taxon>
        <taxon>Spermatophyta</taxon>
        <taxon>Magnoliopsida</taxon>
        <taxon>Liliopsida</taxon>
        <taxon>Poales</taxon>
        <taxon>Poaceae</taxon>
        <taxon>PACMAD clade</taxon>
        <taxon>Panicoideae</taxon>
        <taxon>Panicodae</taxon>
        <taxon>Paniceae</taxon>
        <taxon>Panicinae</taxon>
        <taxon>Panicum</taxon>
        <taxon>Panicum sect. Hiantes</taxon>
    </lineage>
</organism>
<proteinExistence type="predicted"/>
<evidence type="ECO:0000313" key="3">
    <source>
        <dbReference type="Proteomes" id="UP000823388"/>
    </source>
</evidence>
<name>A0A8T0MV82_PANVG</name>
<dbReference type="Proteomes" id="UP000823388">
    <property type="component" value="Chromosome 9N"/>
</dbReference>
<keyword evidence="3" id="KW-1185">Reference proteome</keyword>
<feature type="compositionally biased region" description="Basic residues" evidence="1">
    <location>
        <begin position="49"/>
        <end position="63"/>
    </location>
</feature>
<feature type="compositionally biased region" description="Basic and acidic residues" evidence="1">
    <location>
        <begin position="111"/>
        <end position="140"/>
    </location>
</feature>
<evidence type="ECO:0000256" key="1">
    <source>
        <dbReference type="SAM" id="MobiDB-lite"/>
    </source>
</evidence>
<accession>A0A8T0MV82</accession>
<protein>
    <submittedName>
        <fullName evidence="2">Uncharacterized protein</fullName>
    </submittedName>
</protein>
<feature type="region of interest" description="Disordered" evidence="1">
    <location>
        <begin position="1"/>
        <end position="149"/>
    </location>
</feature>